<dbReference type="EMBL" id="AP018495">
    <property type="protein sequence ID" value="BBI30459.1"/>
    <property type="molecule type" value="Genomic_DNA"/>
</dbReference>
<evidence type="ECO:0000259" key="2">
    <source>
        <dbReference type="Pfam" id="PF05970"/>
    </source>
</evidence>
<feature type="region of interest" description="Disordered" evidence="1">
    <location>
        <begin position="1"/>
        <end position="74"/>
    </location>
</feature>
<protein>
    <submittedName>
        <fullName evidence="4">PIF1-like helicase</fullName>
    </submittedName>
</protein>
<name>A0A3T1CXD7_9VIRU</name>
<evidence type="ECO:0000313" key="5">
    <source>
        <dbReference type="Proteomes" id="UP001161669"/>
    </source>
</evidence>
<dbReference type="SUPFAM" id="SSF52540">
    <property type="entry name" value="P-loop containing nucleoside triphosphate hydrolases"/>
    <property type="match status" value="2"/>
</dbReference>
<keyword evidence="4" id="KW-0547">Nucleotide-binding</keyword>
<keyword evidence="4" id="KW-0067">ATP-binding</keyword>
<feature type="compositionally biased region" description="Low complexity" evidence="1">
    <location>
        <begin position="1"/>
        <end position="12"/>
    </location>
</feature>
<organism evidence="4 5">
    <name type="scientific">Acanthamoeba castellanii medusavirus J1</name>
    <dbReference type="NCBI Taxonomy" id="3114988"/>
    <lineage>
        <taxon>Viruses</taxon>
        <taxon>Varidnaviria</taxon>
        <taxon>Bamfordvirae</taxon>
        <taxon>Nucleocytoviricota</taxon>
        <taxon>Megaviricetes</taxon>
        <taxon>Mamonoviridae</taxon>
        <taxon>Medusavirus</taxon>
        <taxon>Medusavirus medusae</taxon>
    </lineage>
</organism>
<dbReference type="GO" id="GO:0000723">
    <property type="term" value="P:telomere maintenance"/>
    <property type="evidence" value="ECO:0007669"/>
    <property type="project" value="InterPro"/>
</dbReference>
<feature type="region of interest" description="Disordered" evidence="1">
    <location>
        <begin position="592"/>
        <end position="710"/>
    </location>
</feature>
<feature type="compositionally biased region" description="Acidic residues" evidence="1">
    <location>
        <begin position="607"/>
        <end position="616"/>
    </location>
</feature>
<dbReference type="Pfam" id="PF21530">
    <property type="entry name" value="Pif1_2B_dom"/>
    <property type="match status" value="1"/>
</dbReference>
<dbReference type="Proteomes" id="UP001161669">
    <property type="component" value="Segment"/>
</dbReference>
<feature type="domain" description="DNA helicase Pif1-like 2B" evidence="3">
    <location>
        <begin position="412"/>
        <end position="450"/>
    </location>
</feature>
<keyword evidence="5" id="KW-1185">Reference proteome</keyword>
<feature type="domain" description="DNA helicase Pif1-like DEAD-box helicase" evidence="2">
    <location>
        <begin position="82"/>
        <end position="286"/>
    </location>
</feature>
<dbReference type="PANTHER" id="PTHR47642">
    <property type="entry name" value="ATP-DEPENDENT DNA HELICASE"/>
    <property type="match status" value="1"/>
</dbReference>
<dbReference type="KEGG" id="vg:80540811"/>
<dbReference type="InterPro" id="IPR010285">
    <property type="entry name" value="DNA_helicase_pif1-like_DEAD"/>
</dbReference>
<feature type="compositionally biased region" description="Polar residues" evidence="1">
    <location>
        <begin position="48"/>
        <end position="59"/>
    </location>
</feature>
<dbReference type="InterPro" id="IPR027417">
    <property type="entry name" value="P-loop_NTPase"/>
</dbReference>
<dbReference type="InterPro" id="IPR051055">
    <property type="entry name" value="PIF1_helicase"/>
</dbReference>
<dbReference type="Gene3D" id="3.40.50.300">
    <property type="entry name" value="P-loop containing nucleotide triphosphate hydrolases"/>
    <property type="match status" value="1"/>
</dbReference>
<dbReference type="InterPro" id="IPR049163">
    <property type="entry name" value="Pif1-like_2B_dom"/>
</dbReference>
<dbReference type="GO" id="GO:0003678">
    <property type="term" value="F:DNA helicase activity"/>
    <property type="evidence" value="ECO:0007669"/>
    <property type="project" value="InterPro"/>
</dbReference>
<keyword evidence="4" id="KW-0347">Helicase</keyword>
<evidence type="ECO:0000259" key="3">
    <source>
        <dbReference type="Pfam" id="PF21530"/>
    </source>
</evidence>
<evidence type="ECO:0000313" key="4">
    <source>
        <dbReference type="EMBL" id="BBI30459.1"/>
    </source>
</evidence>
<proteinExistence type="predicted"/>
<dbReference type="PANTHER" id="PTHR47642:SF7">
    <property type="entry name" value="ATP-DEPENDENT DNA HELICASE PIF1"/>
    <property type="match status" value="1"/>
</dbReference>
<reference evidence="5" key="1">
    <citation type="journal article" date="2019" name="J. Virol.">
        <title>Medusavirus, a novel large DNA virus discovered from hot spring water.</title>
        <authorList>
            <person name="Yoshikawa G."/>
            <person name="Blanc-Mathieu R."/>
            <person name="Song C."/>
            <person name="Kayama Y."/>
            <person name="Mochizuki T."/>
            <person name="Murata K."/>
            <person name="Ogata H."/>
            <person name="Takemura M."/>
        </authorList>
    </citation>
    <scope>NUCLEOTIDE SEQUENCE [LARGE SCALE GENOMIC DNA]</scope>
</reference>
<dbReference type="GO" id="GO:0006281">
    <property type="term" value="P:DNA repair"/>
    <property type="evidence" value="ECO:0007669"/>
    <property type="project" value="InterPro"/>
</dbReference>
<evidence type="ECO:0000256" key="1">
    <source>
        <dbReference type="SAM" id="MobiDB-lite"/>
    </source>
</evidence>
<sequence>MLEQQQEEQQQQPIWEDSEGVLADDVPSSSGMHTSLVPRTGHDESDGENSITEGANDESQLGPDQPTTTTTTTTIRSGITTLNEDQAAFIRWLEDLKNSRKSAFVTGPAGTGKSALIEEATAVLERQERNFVRTASTGAAAFNIGGTTTHSAFSVGACLLDIEKLCKRMDKMPSEFTERWLEMDDVIIDELPMISADAFEKIIAVAKHLRPNRPPLRFLFFGDFFQLPPVLERGERERREAKNLPIYCFQTDAWRRLRPQVFYLSKIERQEDRAFAEILSRVRTGDKTPADDAFFANRVRATHAARASALPKGAPAPQLNQITRDPEYERDLTRIRTNNPDVDTINLAAFDVTRNPSGTSTPYGFEQTFKVYSVPKSVPKSRKLQDFAEASPTQISKHKFELEAMQKLLISQCTADRPLRLRVGVEVVIVCNIDTSSGLVNGARGTVVGFCGAMNDLAPGFSPEEAASVAAGATKPHPIVRLHHNQRIVRIDPYAWKARTPDGRLEGRLEGSYPLRLAAAITSHKAQGATIHGRLEASVHLGRGGIFDYGQAYVILSRVTNSENLLLLRYDPAAVLVDPIVKAFHEAGYTMERPRDHASRRRRRDSDEDDDEEEESTADRRATKKQKSPRRRSSSDGDGRSSKRRRESGSQQYESADTQDEKGSDAKRRKRRAQLKPSASSSKLEDILRPMRSGFDYNLAPPETHKGRVL</sequence>
<keyword evidence="4" id="KW-0378">Hydrolase</keyword>
<accession>A0A3T1CXD7</accession>
<feature type="compositionally biased region" description="Basic residues" evidence="1">
    <location>
        <begin position="622"/>
        <end position="632"/>
    </location>
</feature>
<dbReference type="Pfam" id="PF05970">
    <property type="entry name" value="PIF1"/>
    <property type="match status" value="1"/>
</dbReference>